<accession>A0A8S1DIU6</accession>
<dbReference type="InterPro" id="IPR040415">
    <property type="entry name" value="SETD9"/>
</dbReference>
<dbReference type="GO" id="GO:0008170">
    <property type="term" value="F:N-methyltransferase activity"/>
    <property type="evidence" value="ECO:0007669"/>
    <property type="project" value="UniProtKB-ARBA"/>
</dbReference>
<dbReference type="PANTHER" id="PTHR33524">
    <property type="entry name" value="C5ORF35"/>
    <property type="match status" value="1"/>
</dbReference>
<dbReference type="CDD" id="cd10537">
    <property type="entry name" value="SET_SETD9"/>
    <property type="match status" value="1"/>
</dbReference>
<name>A0A8S1DIU6_9INSE</name>
<keyword evidence="3" id="KW-1185">Reference proteome</keyword>
<dbReference type="Proteomes" id="UP000494165">
    <property type="component" value="Unassembled WGS sequence"/>
</dbReference>
<reference evidence="2 3" key="1">
    <citation type="submission" date="2020-04" db="EMBL/GenBank/DDBJ databases">
        <authorList>
            <person name="Alioto T."/>
            <person name="Alioto T."/>
            <person name="Gomez Garrido J."/>
        </authorList>
    </citation>
    <scope>NUCLEOTIDE SEQUENCE [LARGE SCALE GENOMIC DNA]</scope>
</reference>
<evidence type="ECO:0000259" key="1">
    <source>
        <dbReference type="PROSITE" id="PS50280"/>
    </source>
</evidence>
<evidence type="ECO:0000313" key="3">
    <source>
        <dbReference type="Proteomes" id="UP000494165"/>
    </source>
</evidence>
<dbReference type="GO" id="GO:0008276">
    <property type="term" value="F:protein methyltransferase activity"/>
    <property type="evidence" value="ECO:0007669"/>
    <property type="project" value="UniProtKB-ARBA"/>
</dbReference>
<feature type="domain" description="SET" evidence="1">
    <location>
        <begin position="122"/>
        <end position="295"/>
    </location>
</feature>
<dbReference type="InterPro" id="IPR046341">
    <property type="entry name" value="SET_dom_sf"/>
</dbReference>
<gene>
    <name evidence="2" type="ORF">CLODIP_2_CD11857</name>
</gene>
<dbReference type="AlphaFoldDB" id="A0A8S1DIU6"/>
<evidence type="ECO:0000313" key="2">
    <source>
        <dbReference type="EMBL" id="CAB3380621.1"/>
    </source>
</evidence>
<protein>
    <recommendedName>
        <fullName evidence="1">SET domain-containing protein</fullName>
    </recommendedName>
</protein>
<dbReference type="InterPro" id="IPR001214">
    <property type="entry name" value="SET_dom"/>
</dbReference>
<sequence>MKNKNRGTAVAVQEQVRQSDPDETLRNLKRMVVNKMTKFLSSKWKNYRFRFVPWVAINLHHKMKDNARIVPSAAADPLISASKVLSQLSNVIPFLVRPKKPEDSSETYSEKSRKIMFLKLGFSIERGPSPIPGGGTGVFVNRGKVRKGQVVALYPGTIYRSFEPILLASINNPFIFRCLDGTHIDGKDWGLSRLVFKSCAGRDRMGPREVADISWLTKNPINPLNVGQYVNNHTKDYPSNVAYQEVELSQGLSHETRSMMPYVNYSGGRGLPNRIVALVATRNIEQGEEILSSYLTLVGR</sequence>
<comment type="caution">
    <text evidence="2">The sequence shown here is derived from an EMBL/GenBank/DDBJ whole genome shotgun (WGS) entry which is preliminary data.</text>
</comment>
<dbReference type="OrthoDB" id="442460at2759"/>
<organism evidence="2 3">
    <name type="scientific">Cloeon dipterum</name>
    <dbReference type="NCBI Taxonomy" id="197152"/>
    <lineage>
        <taxon>Eukaryota</taxon>
        <taxon>Metazoa</taxon>
        <taxon>Ecdysozoa</taxon>
        <taxon>Arthropoda</taxon>
        <taxon>Hexapoda</taxon>
        <taxon>Insecta</taxon>
        <taxon>Pterygota</taxon>
        <taxon>Palaeoptera</taxon>
        <taxon>Ephemeroptera</taxon>
        <taxon>Pisciforma</taxon>
        <taxon>Baetidae</taxon>
        <taxon>Cloeon</taxon>
    </lineage>
</organism>
<proteinExistence type="predicted"/>
<dbReference type="EMBL" id="CADEPI010000213">
    <property type="protein sequence ID" value="CAB3380621.1"/>
    <property type="molecule type" value="Genomic_DNA"/>
</dbReference>
<dbReference type="Gene3D" id="2.170.270.10">
    <property type="entry name" value="SET domain"/>
    <property type="match status" value="1"/>
</dbReference>
<dbReference type="PROSITE" id="PS50280">
    <property type="entry name" value="SET"/>
    <property type="match status" value="1"/>
</dbReference>
<dbReference type="PANTHER" id="PTHR33524:SF2">
    <property type="entry name" value="SET DOMAIN-CONTAINING PROTEIN 9"/>
    <property type="match status" value="1"/>
</dbReference>
<dbReference type="SUPFAM" id="SSF82199">
    <property type="entry name" value="SET domain"/>
    <property type="match status" value="1"/>
</dbReference>
<dbReference type="GO" id="GO:0008757">
    <property type="term" value="F:S-adenosylmethionine-dependent methyltransferase activity"/>
    <property type="evidence" value="ECO:0007669"/>
    <property type="project" value="UniProtKB-ARBA"/>
</dbReference>